<evidence type="ECO:0008006" key="3">
    <source>
        <dbReference type="Google" id="ProtNLM"/>
    </source>
</evidence>
<evidence type="ECO:0000313" key="2">
    <source>
        <dbReference type="Proteomes" id="UP000295281"/>
    </source>
</evidence>
<dbReference type="AlphaFoldDB" id="A0A4R6V4X1"/>
<dbReference type="InterPro" id="IPR047722">
    <property type="entry name" value="STM4015-like"/>
</dbReference>
<name>A0A4R6V4X1_9ACTN</name>
<reference evidence="1 2" key="1">
    <citation type="submission" date="2019-03" db="EMBL/GenBank/DDBJ databases">
        <title>Genomic Encyclopedia of Type Strains, Phase IV (KMG-IV): sequencing the most valuable type-strain genomes for metagenomic binning, comparative biology and taxonomic classification.</title>
        <authorList>
            <person name="Goeker M."/>
        </authorList>
    </citation>
    <scope>NUCLEOTIDE SEQUENCE [LARGE SCALE GENOMIC DNA]</scope>
    <source>
        <strain evidence="1 2">DSM 46770</strain>
    </source>
</reference>
<dbReference type="RefSeq" id="WP_133740694.1">
    <property type="nucleotide sequence ID" value="NZ_SNYN01000003.1"/>
</dbReference>
<protein>
    <recommendedName>
        <fullName evidence="3">Leucine rich repeat (LRR) protein</fullName>
    </recommendedName>
</protein>
<organism evidence="1 2">
    <name type="scientific">Actinorugispora endophytica</name>
    <dbReference type="NCBI Taxonomy" id="1605990"/>
    <lineage>
        <taxon>Bacteria</taxon>
        <taxon>Bacillati</taxon>
        <taxon>Actinomycetota</taxon>
        <taxon>Actinomycetes</taxon>
        <taxon>Streptosporangiales</taxon>
        <taxon>Nocardiopsidaceae</taxon>
        <taxon>Actinorugispora</taxon>
    </lineage>
</organism>
<sequence>MINEHITEFADLPVVDFPSADLEAERLRDLRYRARREGMPEPEEPGPDEALDAALADPGSAAWRLRVSSYDPREPFEEYLARFLAEVDTAEVGALVIGCWGDTAEKTLGGRVRDALLARADRFPALRSLFFGEFLSEEAEISWIRQTDVTPLLEGFPSLEEFTVRGGTGLGFHPVRHGGLRGLVVQTGGLPKEVTAGILASDLPALEYLELWLGVGHYGGDTSTGTLAPLLSGAALPELCHLGLRDAERTDDLVRALADAPVLEGLRSLDLSMGTLTDTGARAVADSPAFRGLSRLDLSHHFLSRDRAATLPSALPGVEVVLDDWRGESTPDKPSHYPSVTE</sequence>
<dbReference type="InterPro" id="IPR032675">
    <property type="entry name" value="LRR_dom_sf"/>
</dbReference>
<keyword evidence="2" id="KW-1185">Reference proteome</keyword>
<accession>A0A4R6V4X1</accession>
<dbReference type="Gene3D" id="3.80.10.10">
    <property type="entry name" value="Ribonuclease Inhibitor"/>
    <property type="match status" value="1"/>
</dbReference>
<evidence type="ECO:0000313" key="1">
    <source>
        <dbReference type="EMBL" id="TDQ53786.1"/>
    </source>
</evidence>
<proteinExistence type="predicted"/>
<comment type="caution">
    <text evidence="1">The sequence shown here is derived from an EMBL/GenBank/DDBJ whole genome shotgun (WGS) entry which is preliminary data.</text>
</comment>
<dbReference type="Proteomes" id="UP000295281">
    <property type="component" value="Unassembled WGS sequence"/>
</dbReference>
<dbReference type="OrthoDB" id="9781345at2"/>
<dbReference type="EMBL" id="SNYN01000003">
    <property type="protein sequence ID" value="TDQ53786.1"/>
    <property type="molecule type" value="Genomic_DNA"/>
</dbReference>
<gene>
    <name evidence="1" type="ORF">EV190_103237</name>
</gene>
<dbReference type="NCBIfam" id="NF038076">
    <property type="entry name" value="fam_STM4015"/>
    <property type="match status" value="1"/>
</dbReference>
<dbReference type="SUPFAM" id="SSF52047">
    <property type="entry name" value="RNI-like"/>
    <property type="match status" value="1"/>
</dbReference>